<dbReference type="InterPro" id="IPR032710">
    <property type="entry name" value="NTF2-like_dom_sf"/>
</dbReference>
<proteinExistence type="predicted"/>
<dbReference type="SUPFAM" id="SSF54427">
    <property type="entry name" value="NTF2-like"/>
    <property type="match status" value="1"/>
</dbReference>
<dbReference type="AlphaFoldDB" id="A0A1Y5SM63"/>
<reference evidence="1 2" key="1">
    <citation type="submission" date="2017-03" db="EMBL/GenBank/DDBJ databases">
        <authorList>
            <person name="Afonso C.L."/>
            <person name="Miller P.J."/>
            <person name="Scott M.A."/>
            <person name="Spackman E."/>
            <person name="Goraichik I."/>
            <person name="Dimitrov K.M."/>
            <person name="Suarez D.L."/>
            <person name="Swayne D.E."/>
        </authorList>
    </citation>
    <scope>NUCLEOTIDE SEQUENCE [LARGE SCALE GENOMIC DNA]</scope>
    <source>
        <strain evidence="1 2">CECT 8620</strain>
    </source>
</reference>
<dbReference type="RefSeq" id="WP_085836372.1">
    <property type="nucleotide sequence ID" value="NZ_FWFS01000005.1"/>
</dbReference>
<dbReference type="InterPro" id="IPR009959">
    <property type="entry name" value="Cyclase_SnoaL-like"/>
</dbReference>
<sequence>MEYQQLLQSWYDRVWSQGDLDAVDEFFAPQAAANGMMPDLQASAADMRDLVLAVQSMLREIKFSVDLVLVQDDWVSAMVSMAAKSAETMQPVKINGHVMMRMEGGLIVEAYNHFDFLGFLEQVGALPKDTLALALSGMRFS</sequence>
<dbReference type="EMBL" id="FWFS01000005">
    <property type="protein sequence ID" value="SLN42240.1"/>
    <property type="molecule type" value="Genomic_DNA"/>
</dbReference>
<keyword evidence="2" id="KW-1185">Reference proteome</keyword>
<evidence type="ECO:0000313" key="1">
    <source>
        <dbReference type="EMBL" id="SLN42240.1"/>
    </source>
</evidence>
<dbReference type="Gene3D" id="3.10.450.50">
    <property type="match status" value="1"/>
</dbReference>
<dbReference type="Proteomes" id="UP000193862">
    <property type="component" value="Unassembled WGS sequence"/>
</dbReference>
<gene>
    <name evidence="1" type="ORF">AQS8620_01678</name>
</gene>
<evidence type="ECO:0000313" key="2">
    <source>
        <dbReference type="Proteomes" id="UP000193862"/>
    </source>
</evidence>
<protein>
    <submittedName>
        <fullName evidence="1">SnoaL-like polyketide cyclase</fullName>
    </submittedName>
</protein>
<dbReference type="GO" id="GO:0030638">
    <property type="term" value="P:polyketide metabolic process"/>
    <property type="evidence" value="ECO:0007669"/>
    <property type="project" value="InterPro"/>
</dbReference>
<name>A0A1Y5SM63_9RHOB</name>
<dbReference type="OrthoDB" id="7844074at2"/>
<organism evidence="1 2">
    <name type="scientific">Aquimixticola soesokkakensis</name>
    <dbReference type="NCBI Taxonomy" id="1519096"/>
    <lineage>
        <taxon>Bacteria</taxon>
        <taxon>Pseudomonadati</taxon>
        <taxon>Pseudomonadota</taxon>
        <taxon>Alphaproteobacteria</taxon>
        <taxon>Rhodobacterales</taxon>
        <taxon>Paracoccaceae</taxon>
        <taxon>Aquimixticola</taxon>
    </lineage>
</organism>
<dbReference type="Pfam" id="PF07366">
    <property type="entry name" value="SnoaL"/>
    <property type="match status" value="1"/>
</dbReference>
<accession>A0A1Y5SM63</accession>